<feature type="transmembrane region" description="Helical" evidence="1">
    <location>
        <begin position="39"/>
        <end position="58"/>
    </location>
</feature>
<dbReference type="RefSeq" id="WP_182490477.1">
    <property type="nucleotide sequence ID" value="NZ_BAAAOV010000015.1"/>
</dbReference>
<evidence type="ECO:0000256" key="1">
    <source>
        <dbReference type="SAM" id="Phobius"/>
    </source>
</evidence>
<keyword evidence="1" id="KW-0472">Membrane</keyword>
<sequence length="189" mass="18645">MILDPVGLSLALAWSGLVGIVWLAVVLAVLATTESQPRLVVVGVGVVVVGGLAVASGASDTLPSSSTLLAQLGMAALGIAGGGPVATLVLAAATRGIGAPEGSHGGILVGDEPGREVLRGGTTIGFLERTIVVAAVLIGRWELLAALIAIKGLGRFRDLDAGAATERFIIGTLVSLLWAGACAGLIALA</sequence>
<proteinExistence type="predicted"/>
<keyword evidence="3" id="KW-1185">Reference proteome</keyword>
<protein>
    <submittedName>
        <fullName evidence="2">Uncharacterized protein</fullName>
    </submittedName>
</protein>
<dbReference type="AlphaFoldDB" id="A0A839EB44"/>
<reference evidence="2 3" key="1">
    <citation type="submission" date="2020-07" db="EMBL/GenBank/DDBJ databases">
        <title>Sequencing the genomes of 1000 actinobacteria strains.</title>
        <authorList>
            <person name="Klenk H.-P."/>
        </authorList>
    </citation>
    <scope>NUCLEOTIDE SEQUENCE [LARGE SCALE GENOMIC DNA]</scope>
    <source>
        <strain evidence="2 3">DSM 19663</strain>
    </source>
</reference>
<keyword evidence="1" id="KW-0812">Transmembrane</keyword>
<keyword evidence="1" id="KW-1133">Transmembrane helix</keyword>
<dbReference type="EMBL" id="JACGWX010000002">
    <property type="protein sequence ID" value="MBA8847672.1"/>
    <property type="molecule type" value="Genomic_DNA"/>
</dbReference>
<organism evidence="2 3">
    <name type="scientific">Microcella alkalica</name>
    <dbReference type="NCBI Taxonomy" id="355930"/>
    <lineage>
        <taxon>Bacteria</taxon>
        <taxon>Bacillati</taxon>
        <taxon>Actinomycetota</taxon>
        <taxon>Actinomycetes</taxon>
        <taxon>Micrococcales</taxon>
        <taxon>Microbacteriaceae</taxon>
        <taxon>Microcella</taxon>
    </lineage>
</organism>
<feature type="transmembrane region" description="Helical" evidence="1">
    <location>
        <begin position="126"/>
        <end position="148"/>
    </location>
</feature>
<accession>A0A839EB44</accession>
<gene>
    <name evidence="2" type="ORF">FHX53_001257</name>
</gene>
<feature type="transmembrane region" description="Helical" evidence="1">
    <location>
        <begin position="168"/>
        <end position="188"/>
    </location>
</feature>
<dbReference type="Proteomes" id="UP000585905">
    <property type="component" value="Unassembled WGS sequence"/>
</dbReference>
<feature type="transmembrane region" description="Helical" evidence="1">
    <location>
        <begin position="12"/>
        <end position="32"/>
    </location>
</feature>
<evidence type="ECO:0000313" key="3">
    <source>
        <dbReference type="Proteomes" id="UP000585905"/>
    </source>
</evidence>
<feature type="transmembrane region" description="Helical" evidence="1">
    <location>
        <begin position="70"/>
        <end position="93"/>
    </location>
</feature>
<name>A0A839EB44_9MICO</name>
<evidence type="ECO:0000313" key="2">
    <source>
        <dbReference type="EMBL" id="MBA8847672.1"/>
    </source>
</evidence>
<comment type="caution">
    <text evidence="2">The sequence shown here is derived from an EMBL/GenBank/DDBJ whole genome shotgun (WGS) entry which is preliminary data.</text>
</comment>